<dbReference type="EMBL" id="OX596088">
    <property type="protein sequence ID" value="CAI9709311.1"/>
    <property type="molecule type" value="Genomic_DNA"/>
</dbReference>
<reference evidence="1" key="1">
    <citation type="submission" date="2023-05" db="EMBL/GenBank/DDBJ databases">
        <authorList>
            <consortium name="ELIXIR-Norway"/>
        </authorList>
    </citation>
    <scope>NUCLEOTIDE SEQUENCE</scope>
</reference>
<organism evidence="1 2">
    <name type="scientific">Rangifer tarandus platyrhynchus</name>
    <name type="common">Svalbard reindeer</name>
    <dbReference type="NCBI Taxonomy" id="3082113"/>
    <lineage>
        <taxon>Eukaryota</taxon>
        <taxon>Metazoa</taxon>
        <taxon>Chordata</taxon>
        <taxon>Craniata</taxon>
        <taxon>Vertebrata</taxon>
        <taxon>Euteleostomi</taxon>
        <taxon>Mammalia</taxon>
        <taxon>Eutheria</taxon>
        <taxon>Laurasiatheria</taxon>
        <taxon>Artiodactyla</taxon>
        <taxon>Ruminantia</taxon>
        <taxon>Pecora</taxon>
        <taxon>Cervidae</taxon>
        <taxon>Odocoileinae</taxon>
        <taxon>Rangifer</taxon>
    </lineage>
</organism>
<dbReference type="Proteomes" id="UP001162501">
    <property type="component" value="Chromosome 4"/>
</dbReference>
<evidence type="ECO:0000313" key="1">
    <source>
        <dbReference type="EMBL" id="CAI9709311.1"/>
    </source>
</evidence>
<gene>
    <name evidence="1" type="ORF">MRATA1EN3_LOCUS20524</name>
</gene>
<name>A0ACB0FBA2_RANTA</name>
<protein>
    <submittedName>
        <fullName evidence="1">Uncharacterized protein</fullName>
    </submittedName>
</protein>
<evidence type="ECO:0000313" key="2">
    <source>
        <dbReference type="Proteomes" id="UP001162501"/>
    </source>
</evidence>
<proteinExistence type="predicted"/>
<sequence length="224" mass="24722">MGALEGCKQETGATDWNANWTLWLLKLDSGSAGQKQGDQLRHCCRETRGPPWNQRSNETWQQANGSPEICSLSDGRCPRSHLLDGQPPPSPRTGLPPSLPPARPPEIVRGARKSSGPVCGSRAQGIGRHMHRGRGEDEDVLPGKCRAPVSQRSGVSRRGRSTERQKRETQDLSQRYGLTELWELPVVSASLLSSLLMLQLEVRTGSYEGKIIPRRGKSIMSWNP</sequence>
<accession>A0ACB0FBA2</accession>